<keyword evidence="2 5" id="KW-0067">ATP-binding</keyword>
<dbReference type="Pfam" id="PF00225">
    <property type="entry name" value="Kinesin"/>
    <property type="match status" value="1"/>
</dbReference>
<dbReference type="EMBL" id="CCKQ01017938">
    <property type="protein sequence ID" value="CDW89864.1"/>
    <property type="molecule type" value="Genomic_DNA"/>
</dbReference>
<dbReference type="InterPro" id="IPR036961">
    <property type="entry name" value="Kinesin_motor_dom_sf"/>
</dbReference>
<reference evidence="10 11" key="1">
    <citation type="submission" date="2014-06" db="EMBL/GenBank/DDBJ databases">
        <authorList>
            <person name="Swart Estienne"/>
        </authorList>
    </citation>
    <scope>NUCLEOTIDE SEQUENCE [LARGE SCALE GENOMIC DNA]</scope>
    <source>
        <strain evidence="10 11">130c</strain>
    </source>
</reference>
<dbReference type="Gene3D" id="3.40.850.10">
    <property type="entry name" value="Kinesin motor domain"/>
    <property type="match status" value="1"/>
</dbReference>
<evidence type="ECO:0000259" key="9">
    <source>
        <dbReference type="PROSITE" id="PS50067"/>
    </source>
</evidence>
<keyword evidence="1 5" id="KW-0547">Nucleotide-binding</keyword>
<evidence type="ECO:0000256" key="6">
    <source>
        <dbReference type="RuleBase" id="RU000394"/>
    </source>
</evidence>
<dbReference type="SUPFAM" id="SSF52540">
    <property type="entry name" value="P-loop containing nucleoside triphosphate hydrolases"/>
    <property type="match status" value="1"/>
</dbReference>
<dbReference type="GO" id="GO:0003777">
    <property type="term" value="F:microtubule motor activity"/>
    <property type="evidence" value="ECO:0007669"/>
    <property type="project" value="InterPro"/>
</dbReference>
<dbReference type="AlphaFoldDB" id="A0A078B624"/>
<sequence length="949" mass="111020">MKPLTDEERKTEKNKFWTTSQDSITQTQTKETYNFGNFLKSTNFYIDKVYNDEMTTGQIFDSEAKQLVLSSLDGYNVTIFAYGQTASGKTFTMRGNNQQQGIIPLALSEIFQNLNEYHGASYTQKDPHYHTNDPRTWNVKVSYLEIYNECVNDLLDPTRRNLDVRESRQRGIYIDRLSEFEVSSLEETMNYLLRGDEQRAIAETKLNEKSSRSHTVFQIDITMREKNFETGKMLIRTSRINLVDLAGSEGVNKTKSEGVRFREGTNINKSLLALSTVIYRLSQKYQQTAKNYFINFRDSKLTRILQQPLSGNSQTAIICTMSQIHSNYAESRETLNFGARAKNIKTYVNVNEVLKESAEELVTKLQQVTKENEDLRKKLKIQEDFEKTLENNQEDFSSLGYLKSYQDYMIKLLDEKSDIILELEKQVQKLQDQNDENAQKMETLEQENIKINEKHLKLIEFNEENLLFNEHLMNRRIELEQQVIDLKANMRINEIQQQVQRFSLDNTMNNLYDVNQGDNQGISESYILSNKKSPIFADPNQDMQQDVLYLMQENEKLKSTIQFLKDSQEELDLQYQQTHQLLLSYKDQLQTEKDNNLRLMQNYRGLRLETKKKDKYISQKNFIIQGMCQKMDLLEKSNNCLFKELDNTISGVSLIENDTQNEINMENLNIDENRETKEPKSGLKNKTQFMAQSLKTQIMELTTKVEILQNEKMNLQTEVDTLTADLEEAEKNIYELTMNIKNMHYDIEEIEDINEELQNDKDSIEQRYMERFKQMEEETHLANEENNTLKHKNITQSRLISDLQTEIVEKDRLENDAKRFKLNSDTSNNGQSFLSSVIGEKAKYNNEFSKGVHDELQENQGLFARLKNHLFSKKVPIKNQDLNILSLNKENLNVNASKKNQEASIDIIRRMKQNSKLQGEGNFIKSTNSSNLDESQKRNNTSNKPTWRF</sequence>
<dbReference type="InterPro" id="IPR019821">
    <property type="entry name" value="Kinesin_motor_CS"/>
</dbReference>
<feature type="domain" description="Kinesin motor" evidence="9">
    <location>
        <begin position="1"/>
        <end position="344"/>
    </location>
</feature>
<feature type="compositionally biased region" description="Polar residues" evidence="8">
    <location>
        <begin position="924"/>
        <end position="949"/>
    </location>
</feature>
<dbReference type="PRINTS" id="PR00380">
    <property type="entry name" value="KINESINHEAVY"/>
</dbReference>
<dbReference type="PROSITE" id="PS00411">
    <property type="entry name" value="KINESIN_MOTOR_1"/>
    <property type="match status" value="1"/>
</dbReference>
<dbReference type="OrthoDB" id="313183at2759"/>
<dbReference type="GO" id="GO:0005524">
    <property type="term" value="F:ATP binding"/>
    <property type="evidence" value="ECO:0007669"/>
    <property type="project" value="UniProtKB-UniRule"/>
</dbReference>
<protein>
    <recommendedName>
        <fullName evidence="6">Kinesin-like protein</fullName>
    </recommendedName>
</protein>
<evidence type="ECO:0000256" key="2">
    <source>
        <dbReference type="ARBA" id="ARBA00022840"/>
    </source>
</evidence>
<dbReference type="PROSITE" id="PS50067">
    <property type="entry name" value="KINESIN_MOTOR_2"/>
    <property type="match status" value="1"/>
</dbReference>
<dbReference type="InParanoid" id="A0A078B624"/>
<proteinExistence type="inferred from homology"/>
<keyword evidence="11" id="KW-1185">Reference proteome</keyword>
<dbReference type="OMA" id="DYISMEK"/>
<dbReference type="PANTHER" id="PTHR47968">
    <property type="entry name" value="CENTROMERE PROTEIN E"/>
    <property type="match status" value="1"/>
</dbReference>
<evidence type="ECO:0000256" key="1">
    <source>
        <dbReference type="ARBA" id="ARBA00022741"/>
    </source>
</evidence>
<organism evidence="10 11">
    <name type="scientific">Stylonychia lemnae</name>
    <name type="common">Ciliate</name>
    <dbReference type="NCBI Taxonomy" id="5949"/>
    <lineage>
        <taxon>Eukaryota</taxon>
        <taxon>Sar</taxon>
        <taxon>Alveolata</taxon>
        <taxon>Ciliophora</taxon>
        <taxon>Intramacronucleata</taxon>
        <taxon>Spirotrichea</taxon>
        <taxon>Stichotrichia</taxon>
        <taxon>Sporadotrichida</taxon>
        <taxon>Oxytrichidae</taxon>
        <taxon>Stylonychinae</taxon>
        <taxon>Stylonychia</taxon>
    </lineage>
</organism>
<dbReference type="Proteomes" id="UP000039865">
    <property type="component" value="Unassembled WGS sequence"/>
</dbReference>
<feature type="coiled-coil region" evidence="7">
    <location>
        <begin position="691"/>
        <end position="823"/>
    </location>
</feature>
<dbReference type="SMART" id="SM00129">
    <property type="entry name" value="KISc"/>
    <property type="match status" value="1"/>
</dbReference>
<evidence type="ECO:0000256" key="3">
    <source>
        <dbReference type="ARBA" id="ARBA00023054"/>
    </source>
</evidence>
<dbReference type="InterPro" id="IPR027640">
    <property type="entry name" value="Kinesin-like_fam"/>
</dbReference>
<feature type="region of interest" description="Disordered" evidence="8">
    <location>
        <begin position="918"/>
        <end position="949"/>
    </location>
</feature>
<dbReference type="GO" id="GO:0005874">
    <property type="term" value="C:microtubule"/>
    <property type="evidence" value="ECO:0007669"/>
    <property type="project" value="UniProtKB-KW"/>
</dbReference>
<keyword evidence="4 5" id="KW-0505">Motor protein</keyword>
<accession>A0A078B624</accession>
<evidence type="ECO:0000256" key="7">
    <source>
        <dbReference type="SAM" id="Coils"/>
    </source>
</evidence>
<dbReference type="GO" id="GO:0007018">
    <property type="term" value="P:microtubule-based movement"/>
    <property type="evidence" value="ECO:0007669"/>
    <property type="project" value="InterPro"/>
</dbReference>
<evidence type="ECO:0000313" key="10">
    <source>
        <dbReference type="EMBL" id="CDW89864.1"/>
    </source>
</evidence>
<evidence type="ECO:0000256" key="4">
    <source>
        <dbReference type="ARBA" id="ARBA00023175"/>
    </source>
</evidence>
<dbReference type="InterPro" id="IPR001752">
    <property type="entry name" value="Kinesin_motor_dom"/>
</dbReference>
<feature type="coiled-coil region" evidence="7">
    <location>
        <begin position="351"/>
        <end position="489"/>
    </location>
</feature>
<gene>
    <name evidence="10" type="primary">Contig6443.g6900</name>
    <name evidence="10" type="ORF">STYLEM_19004</name>
</gene>
<feature type="binding site" evidence="5">
    <location>
        <begin position="83"/>
        <end position="90"/>
    </location>
    <ligand>
        <name>ATP</name>
        <dbReference type="ChEBI" id="CHEBI:30616"/>
    </ligand>
</feature>
<keyword evidence="3 7" id="KW-0175">Coiled coil</keyword>
<name>A0A078B624_STYLE</name>
<evidence type="ECO:0000256" key="5">
    <source>
        <dbReference type="PROSITE-ProRule" id="PRU00283"/>
    </source>
</evidence>
<evidence type="ECO:0000256" key="8">
    <source>
        <dbReference type="SAM" id="MobiDB-lite"/>
    </source>
</evidence>
<comment type="similarity">
    <text evidence="5 6">Belongs to the TRAFAC class myosin-kinesin ATPase superfamily. Kinesin family.</text>
</comment>
<dbReference type="GO" id="GO:0008017">
    <property type="term" value="F:microtubule binding"/>
    <property type="evidence" value="ECO:0007669"/>
    <property type="project" value="InterPro"/>
</dbReference>
<dbReference type="InterPro" id="IPR027417">
    <property type="entry name" value="P-loop_NTPase"/>
</dbReference>
<evidence type="ECO:0000313" key="11">
    <source>
        <dbReference type="Proteomes" id="UP000039865"/>
    </source>
</evidence>
<dbReference type="PANTHER" id="PTHR47968:SF75">
    <property type="entry name" value="CENTROMERE-ASSOCIATED PROTEIN E"/>
    <property type="match status" value="1"/>
</dbReference>
<keyword evidence="6" id="KW-0493">Microtubule</keyword>